<gene>
    <name evidence="1" type="ORF">IAD19_02810</name>
</gene>
<dbReference type="PANTHER" id="PTHR11669:SF8">
    <property type="entry name" value="DNA POLYMERASE III SUBUNIT DELTA"/>
    <property type="match status" value="1"/>
</dbReference>
<dbReference type="AlphaFoldDB" id="A0A9D1IQW7"/>
<accession>A0A9D1IQW7</accession>
<proteinExistence type="predicted"/>
<dbReference type="SUPFAM" id="SSF52540">
    <property type="entry name" value="P-loop containing nucleoside triphosphate hydrolases"/>
    <property type="match status" value="1"/>
</dbReference>
<comment type="caution">
    <text evidence="1">The sequence shown here is derived from an EMBL/GenBank/DDBJ whole genome shotgun (WGS) entry which is preliminary data.</text>
</comment>
<dbReference type="GO" id="GO:0006261">
    <property type="term" value="P:DNA-templated DNA replication"/>
    <property type="evidence" value="ECO:0007669"/>
    <property type="project" value="TreeGrafter"/>
</dbReference>
<name>A0A9D1IQW7_9FIRM</name>
<dbReference type="Proteomes" id="UP000824082">
    <property type="component" value="Unassembled WGS sequence"/>
</dbReference>
<dbReference type="PANTHER" id="PTHR11669">
    <property type="entry name" value="REPLICATION FACTOR C / DNA POLYMERASE III GAMMA-TAU SUBUNIT"/>
    <property type="match status" value="1"/>
</dbReference>
<organism evidence="1 2">
    <name type="scientific">Candidatus Egerieicola faecale</name>
    <dbReference type="NCBI Taxonomy" id="2840774"/>
    <lineage>
        <taxon>Bacteria</taxon>
        <taxon>Bacillati</taxon>
        <taxon>Bacillota</taxon>
        <taxon>Clostridia</taxon>
        <taxon>Eubacteriales</taxon>
        <taxon>Oscillospiraceae</taxon>
        <taxon>Oscillospiraceae incertae sedis</taxon>
        <taxon>Candidatus Egerieicola</taxon>
    </lineage>
</organism>
<reference evidence="1" key="1">
    <citation type="submission" date="2020-10" db="EMBL/GenBank/DDBJ databases">
        <authorList>
            <person name="Gilroy R."/>
        </authorList>
    </citation>
    <scope>NUCLEOTIDE SEQUENCE</scope>
    <source>
        <strain evidence="1">4509</strain>
    </source>
</reference>
<dbReference type="EMBL" id="DVMX01000053">
    <property type="protein sequence ID" value="HIU41460.1"/>
    <property type="molecule type" value="Genomic_DNA"/>
</dbReference>
<evidence type="ECO:0000313" key="2">
    <source>
        <dbReference type="Proteomes" id="UP000824082"/>
    </source>
</evidence>
<dbReference type="InterPro" id="IPR050238">
    <property type="entry name" value="DNA_Rep/Repair_Clamp_Loader"/>
</dbReference>
<dbReference type="Gene3D" id="3.40.50.300">
    <property type="entry name" value="P-loop containing nucleotide triphosphate hydrolases"/>
    <property type="match status" value="1"/>
</dbReference>
<dbReference type="Pfam" id="PF13177">
    <property type="entry name" value="DNA_pol3_delta2"/>
    <property type="match status" value="1"/>
</dbReference>
<dbReference type="InterPro" id="IPR027417">
    <property type="entry name" value="P-loop_NTPase"/>
</dbReference>
<evidence type="ECO:0000313" key="1">
    <source>
        <dbReference type="EMBL" id="HIU41460.1"/>
    </source>
</evidence>
<protein>
    <submittedName>
        <fullName evidence="1">DNA polymerase III subunit</fullName>
    </submittedName>
</protein>
<reference evidence="1" key="2">
    <citation type="journal article" date="2021" name="PeerJ">
        <title>Extensive microbial diversity within the chicken gut microbiome revealed by metagenomics and culture.</title>
        <authorList>
            <person name="Gilroy R."/>
            <person name="Ravi A."/>
            <person name="Getino M."/>
            <person name="Pursley I."/>
            <person name="Horton D.L."/>
            <person name="Alikhan N.F."/>
            <person name="Baker D."/>
            <person name="Gharbi K."/>
            <person name="Hall N."/>
            <person name="Watson M."/>
            <person name="Adriaenssens E.M."/>
            <person name="Foster-Nyarko E."/>
            <person name="Jarju S."/>
            <person name="Secka A."/>
            <person name="Antonio M."/>
            <person name="Oren A."/>
            <person name="Chaudhuri R.R."/>
            <person name="La Ragione R."/>
            <person name="Hildebrand F."/>
            <person name="Pallen M.J."/>
        </authorList>
    </citation>
    <scope>NUCLEOTIDE SEQUENCE</scope>
    <source>
        <strain evidence="1">4509</strain>
    </source>
</reference>
<sequence>MELLGNEQALSRLQNMVDCERIGHGYLFTGAEGTGKRTLARWFAKAILCTGEHPPCGECPACRKMERLSHPDYKEYVGENRARSFPVEVVRQIRQDCAVLPNEGKKKIYCLSNVQNMTTEGLNAFLKTLEEPPAHSVFLLLCPSATQLPETVRSRLVQIPLQPLSWEQVEQITAKALPETDSKLRRQAALLSDGSAGLAMKLVQEEEFGQRAKQAQTICQSLIHRQEYRLAQVLAQLEKDGEGFLQVLQLTQRLLRIQLEQSSPALPQKQEIRVLELLEQARLRLSGNAHKGLTGAWLAIRLMEAVSMP</sequence>